<dbReference type="GO" id="GO:0005524">
    <property type="term" value="F:ATP binding"/>
    <property type="evidence" value="ECO:0007669"/>
    <property type="project" value="UniProtKB-KW"/>
</dbReference>
<dbReference type="InterPro" id="IPR003959">
    <property type="entry name" value="ATPase_AAA_core"/>
</dbReference>
<dbReference type="Pfam" id="PF10431">
    <property type="entry name" value="ClpB_D2-small"/>
    <property type="match status" value="1"/>
</dbReference>
<keyword evidence="2" id="KW-0547">Nucleotide-binding</keyword>
<accession>A0A1F6BNK6</accession>
<dbReference type="InterPro" id="IPR019489">
    <property type="entry name" value="Clp_ATPase_C"/>
</dbReference>
<feature type="domain" description="AAA+ ATPase" evidence="6">
    <location>
        <begin position="300"/>
        <end position="436"/>
    </location>
</feature>
<dbReference type="InterPro" id="IPR041546">
    <property type="entry name" value="ClpA/ClpB_AAA_lid"/>
</dbReference>
<dbReference type="CDD" id="cd19499">
    <property type="entry name" value="RecA-like_ClpB_Hsp104-like"/>
    <property type="match status" value="1"/>
</dbReference>
<gene>
    <name evidence="8" type="ORF">A3D55_02270</name>
</gene>
<keyword evidence="1" id="KW-0677">Repeat</keyword>
<dbReference type="InterPro" id="IPR003593">
    <property type="entry name" value="AAA+_ATPase"/>
</dbReference>
<reference evidence="8 9" key="1">
    <citation type="journal article" date="2016" name="Nat. Commun.">
        <title>Thousands of microbial genomes shed light on interconnected biogeochemical processes in an aquifer system.</title>
        <authorList>
            <person name="Anantharaman K."/>
            <person name="Brown C.T."/>
            <person name="Hug L.A."/>
            <person name="Sharon I."/>
            <person name="Castelle C.J."/>
            <person name="Probst A.J."/>
            <person name="Thomas B.C."/>
            <person name="Singh A."/>
            <person name="Wilkins M.J."/>
            <person name="Karaoz U."/>
            <person name="Brodie E.L."/>
            <person name="Williams K.H."/>
            <person name="Hubbard S.S."/>
            <person name="Banfield J.F."/>
        </authorList>
    </citation>
    <scope>NUCLEOTIDE SEQUENCE [LARGE SCALE GENOMIC DNA]</scope>
</reference>
<dbReference type="Pfam" id="PF07724">
    <property type="entry name" value="AAA_2"/>
    <property type="match status" value="1"/>
</dbReference>
<evidence type="ECO:0000256" key="4">
    <source>
        <dbReference type="ARBA" id="ARBA00023186"/>
    </source>
</evidence>
<dbReference type="Gene3D" id="1.10.8.60">
    <property type="match status" value="2"/>
</dbReference>
<keyword evidence="3" id="KW-0067">ATP-binding</keyword>
<dbReference type="PANTHER" id="PTHR11638:SF18">
    <property type="entry name" value="HEAT SHOCK PROTEIN 104"/>
    <property type="match status" value="1"/>
</dbReference>
<evidence type="ECO:0000256" key="5">
    <source>
        <dbReference type="SAM" id="Phobius"/>
    </source>
</evidence>
<feature type="domain" description="AAA+ ATPase" evidence="6">
    <location>
        <begin position="574"/>
        <end position="741"/>
    </location>
</feature>
<feature type="transmembrane region" description="Helical" evidence="5">
    <location>
        <begin position="20"/>
        <end position="43"/>
    </location>
</feature>
<dbReference type="Proteomes" id="UP000178825">
    <property type="component" value="Unassembled WGS sequence"/>
</dbReference>
<dbReference type="SUPFAM" id="SSF52540">
    <property type="entry name" value="P-loop containing nucleoside triphosphate hydrolases"/>
    <property type="match status" value="2"/>
</dbReference>
<dbReference type="PANTHER" id="PTHR11638">
    <property type="entry name" value="ATP-DEPENDENT CLP PROTEASE"/>
    <property type="match status" value="1"/>
</dbReference>
<dbReference type="GO" id="GO:0005737">
    <property type="term" value="C:cytoplasm"/>
    <property type="evidence" value="ECO:0007669"/>
    <property type="project" value="TreeGrafter"/>
</dbReference>
<dbReference type="InterPro" id="IPR050130">
    <property type="entry name" value="ClpA_ClpB"/>
</dbReference>
<dbReference type="InterPro" id="IPR001270">
    <property type="entry name" value="ClpA/B"/>
</dbReference>
<dbReference type="SMART" id="SM01086">
    <property type="entry name" value="ClpB_D2-small"/>
    <property type="match status" value="1"/>
</dbReference>
<organism evidence="8 9">
    <name type="scientific">Candidatus Jorgensenbacteria bacterium RIFCSPHIGHO2_02_FULL_45_20</name>
    <dbReference type="NCBI Taxonomy" id="1798470"/>
    <lineage>
        <taxon>Bacteria</taxon>
        <taxon>Candidatus Joergenseniibacteriota</taxon>
    </lineage>
</organism>
<feature type="transmembrane region" description="Helical" evidence="5">
    <location>
        <begin position="49"/>
        <end position="66"/>
    </location>
</feature>
<dbReference type="STRING" id="1798470.A3D55_02270"/>
<dbReference type="Pfam" id="PF00004">
    <property type="entry name" value="AAA"/>
    <property type="match status" value="1"/>
</dbReference>
<evidence type="ECO:0000313" key="9">
    <source>
        <dbReference type="Proteomes" id="UP000178825"/>
    </source>
</evidence>
<dbReference type="AlphaFoldDB" id="A0A1F6BNK6"/>
<feature type="domain" description="Clp ATPase C-terminal" evidence="7">
    <location>
        <begin position="740"/>
        <end position="830"/>
    </location>
</feature>
<evidence type="ECO:0000256" key="1">
    <source>
        <dbReference type="ARBA" id="ARBA00022737"/>
    </source>
</evidence>
<evidence type="ECO:0000259" key="7">
    <source>
        <dbReference type="SMART" id="SM01086"/>
    </source>
</evidence>
<dbReference type="PRINTS" id="PR00300">
    <property type="entry name" value="CLPPROTEASEA"/>
</dbReference>
<name>A0A1F6BNK6_9BACT</name>
<evidence type="ECO:0008006" key="10">
    <source>
        <dbReference type="Google" id="ProtNLM"/>
    </source>
</evidence>
<keyword evidence="5" id="KW-0472">Membrane</keyword>
<dbReference type="GO" id="GO:0034605">
    <property type="term" value="P:cellular response to heat"/>
    <property type="evidence" value="ECO:0007669"/>
    <property type="project" value="TreeGrafter"/>
</dbReference>
<sequence length="834" mass="93438">MAQNIFFKDKRLYISSLGELITRIVFYSWYAVFSAATIVALVFTNVKPFFWAAVLATLFLLSRLIVVRKANRSISELSRRESINVADCATPSAYRIISASFRRAQITKEDPHLVLLFNLLKRRDVRNILTRLDVSYADFLAKLREKLDANKHDLNLNELRAEFESVAVSAFANGVKTFEKFVEPRNLFVAAVFSGKSAVTNLLNIFEINPSDIGEMVVFAKYAGGLSGMKKTPAFLGGLVFGQDPVRKRAVNRSWTSRPTSFLDKFSRDFTAQARREKIGFLIGHDREYENMLRAVSMPGKPNVILVGEPGSGITTLVAHLAYKMTKDEVPKVLFDKRLISLDIPKLLAGADADDLSERIRSLVAEVVMAGNVVLFIDNMHDLFRTSDGKSVNAIDMFLPLISNENIPVIGATYPREFKLIVEPRTDFLNQFEVVRVDEISEEEAVRFLAWRSILLEREFRVVITFKAIKKAVELGHKYFHDKMLPGSASDILKEAVIFAADKKTKSVSSDEVIKVAELKSKIPIKSAAGDEADKLLNLEELIHKKLVNQSSAVSAVSRALREYRSGLSRKGGPIASFLFVGPTGVGKTELSKILTEIQFGSKNLMQRFDMSEYQDRQSTFRLIGNPDGSRTGTLTDAVFSNPYSLILLDEFEKANADILNLFLQVFDDGRLTDSLGKTANFENTIIIATSNAHSNLIKQRIEEGVPIENISEEIKKKLTDYFKPELINRFSDVVAFRNLNMEEIKTIAGLLVNEVRGTIMSSHGIELMVDDAALRRIAELGYSPVFGARPLRQVISEKIRSVLADKILRKEISRGNAVNISFENGEFELLVTK</sequence>
<proteinExistence type="predicted"/>
<dbReference type="SMART" id="SM00382">
    <property type="entry name" value="AAA"/>
    <property type="match status" value="2"/>
</dbReference>
<dbReference type="Gene3D" id="3.40.50.300">
    <property type="entry name" value="P-loop containing nucleotide triphosphate hydrolases"/>
    <property type="match status" value="2"/>
</dbReference>
<dbReference type="InterPro" id="IPR027417">
    <property type="entry name" value="P-loop_NTPase"/>
</dbReference>
<dbReference type="Pfam" id="PF17871">
    <property type="entry name" value="AAA_lid_9"/>
    <property type="match status" value="1"/>
</dbReference>
<keyword evidence="4" id="KW-0143">Chaperone</keyword>
<evidence type="ECO:0000259" key="6">
    <source>
        <dbReference type="SMART" id="SM00382"/>
    </source>
</evidence>
<evidence type="ECO:0000313" key="8">
    <source>
        <dbReference type="EMBL" id="OGG38506.1"/>
    </source>
</evidence>
<evidence type="ECO:0000256" key="2">
    <source>
        <dbReference type="ARBA" id="ARBA00022741"/>
    </source>
</evidence>
<keyword evidence="5" id="KW-0812">Transmembrane</keyword>
<dbReference type="EMBL" id="MFKJ01000019">
    <property type="protein sequence ID" value="OGG38506.1"/>
    <property type="molecule type" value="Genomic_DNA"/>
</dbReference>
<keyword evidence="5" id="KW-1133">Transmembrane helix</keyword>
<evidence type="ECO:0000256" key="3">
    <source>
        <dbReference type="ARBA" id="ARBA00022840"/>
    </source>
</evidence>
<dbReference type="GO" id="GO:0016887">
    <property type="term" value="F:ATP hydrolysis activity"/>
    <property type="evidence" value="ECO:0007669"/>
    <property type="project" value="InterPro"/>
</dbReference>
<dbReference type="CDD" id="cd00009">
    <property type="entry name" value="AAA"/>
    <property type="match status" value="1"/>
</dbReference>
<comment type="caution">
    <text evidence="8">The sequence shown here is derived from an EMBL/GenBank/DDBJ whole genome shotgun (WGS) entry which is preliminary data.</text>
</comment>
<protein>
    <recommendedName>
        <fullName evidence="10">Clp R domain-containing protein</fullName>
    </recommendedName>
</protein>